<sequence length="245" mass="27717">MALLEDIDKGKIPQHVAIIMDGNGRWAKQRGLDRTFGHKEGAESVRSITEIAAKLNIKYITLYTFSTENWNRPEEEVSALMELLVDSVVNETPTLLKNNISLKAIGDIGRLPEHTRKALDKCIADTDVSTGLNLVLAISYSSRWEITNAVQQISQDINKGLLKDVEESTISDYLTTKGIPDPDLLIRTGGEFRISNFLLWQIAYAELYFCDVLWPDFREDAFCEAILDFQCRERRFGKTSEQVNG</sequence>
<evidence type="ECO:0000313" key="4">
    <source>
        <dbReference type="Proteomes" id="UP000297861"/>
    </source>
</evidence>
<dbReference type="PROSITE" id="PS01066">
    <property type="entry name" value="UPP_SYNTHASE"/>
    <property type="match status" value="1"/>
</dbReference>
<dbReference type="AlphaFoldDB" id="A0A4Y8L9Q5"/>
<dbReference type="PANTHER" id="PTHR10291">
    <property type="entry name" value="DEHYDRODOLICHYL DIPHOSPHATE SYNTHASE FAMILY MEMBER"/>
    <property type="match status" value="1"/>
</dbReference>
<dbReference type="STRING" id="1121485.GCA_000426485_03349"/>
<keyword evidence="2" id="KW-0460">Magnesium</keyword>
<dbReference type="CDD" id="cd00475">
    <property type="entry name" value="Cis_IPPS"/>
    <property type="match status" value="1"/>
</dbReference>
<feature type="active site" evidence="2">
    <location>
        <position position="21"/>
    </location>
</feature>
<dbReference type="NCBIfam" id="NF011405">
    <property type="entry name" value="PRK14830.1"/>
    <property type="match status" value="1"/>
</dbReference>
<dbReference type="SUPFAM" id="SSF64005">
    <property type="entry name" value="Undecaprenyl diphosphate synthase"/>
    <property type="match status" value="1"/>
</dbReference>
<gene>
    <name evidence="3" type="ORF">E2605_03905</name>
</gene>
<feature type="binding site" evidence="2">
    <location>
        <position position="34"/>
    </location>
    <ligand>
        <name>substrate</name>
    </ligand>
</feature>
<dbReference type="Gene3D" id="3.40.1180.10">
    <property type="entry name" value="Decaprenyl diphosphate synthase-like"/>
    <property type="match status" value="1"/>
</dbReference>
<feature type="binding site" evidence="2">
    <location>
        <position position="70"/>
    </location>
    <ligand>
        <name>substrate</name>
    </ligand>
</feature>
<keyword evidence="2" id="KW-0479">Metal-binding</keyword>
<dbReference type="InterPro" id="IPR036424">
    <property type="entry name" value="UPP_synth-like_sf"/>
</dbReference>
<feature type="binding site" evidence="2">
    <location>
        <begin position="66"/>
        <end position="68"/>
    </location>
    <ligand>
        <name>substrate</name>
    </ligand>
</feature>
<dbReference type="InterPro" id="IPR001441">
    <property type="entry name" value="UPP_synth-like"/>
</dbReference>
<dbReference type="Pfam" id="PF01255">
    <property type="entry name" value="Prenyltransf"/>
    <property type="match status" value="1"/>
</dbReference>
<reference evidence="3 4" key="1">
    <citation type="submission" date="2019-03" db="EMBL/GenBank/DDBJ databases">
        <title>San Antonio Military Medical Center submission to MRSN (WRAIR), pending publication.</title>
        <authorList>
            <person name="Blyth D.M."/>
            <person name="Mccarthy S.L."/>
            <person name="Schall S.E."/>
            <person name="Stam J.A."/>
            <person name="Ong A.C."/>
            <person name="Mcgann P.T."/>
        </authorList>
    </citation>
    <scope>NUCLEOTIDE SEQUENCE [LARGE SCALE GENOMIC DNA]</scope>
    <source>
        <strain evidence="3 4">MRSN571793</strain>
    </source>
</reference>
<dbReference type="GO" id="GO:0016094">
    <property type="term" value="P:polyprenol biosynthetic process"/>
    <property type="evidence" value="ECO:0007669"/>
    <property type="project" value="TreeGrafter"/>
</dbReference>
<evidence type="ECO:0000256" key="2">
    <source>
        <dbReference type="HAMAP-Rule" id="MF_01139"/>
    </source>
</evidence>
<feature type="binding site" evidence="2">
    <location>
        <begin position="22"/>
        <end position="25"/>
    </location>
    <ligand>
        <name>substrate</name>
    </ligand>
</feature>
<name>A0A4Y8L9Q5_9BACT</name>
<dbReference type="HAMAP" id="MF_01139">
    <property type="entry name" value="ISPT"/>
    <property type="match status" value="1"/>
</dbReference>
<feature type="binding site" evidence="2">
    <location>
        <position position="21"/>
    </location>
    <ligand>
        <name>Mg(2+)</name>
        <dbReference type="ChEBI" id="CHEBI:18420"/>
    </ligand>
</feature>
<proteinExistence type="inferred from homology"/>
<comment type="caution">
    <text evidence="3">The sequence shown here is derived from an EMBL/GenBank/DDBJ whole genome shotgun (WGS) entry which is preliminary data.</text>
</comment>
<evidence type="ECO:0000256" key="1">
    <source>
        <dbReference type="ARBA" id="ARBA00022679"/>
    </source>
</evidence>
<dbReference type="Proteomes" id="UP000297861">
    <property type="component" value="Unassembled WGS sequence"/>
</dbReference>
<keyword evidence="4" id="KW-1185">Reference proteome</keyword>
<dbReference type="FunFam" id="3.40.1180.10:FF:000001">
    <property type="entry name" value="(2E,6E)-farnesyl-diphosphate-specific ditrans,polycis-undecaprenyl-diphosphate synthase"/>
    <property type="match status" value="1"/>
</dbReference>
<dbReference type="RefSeq" id="WP_134435566.1">
    <property type="nucleotide sequence ID" value="NZ_SOML01000002.1"/>
</dbReference>
<feature type="binding site" evidence="2">
    <location>
        <position position="38"/>
    </location>
    <ligand>
        <name>substrate</name>
    </ligand>
</feature>
<comment type="cofactor">
    <cofactor evidence="2">
        <name>Mg(2+)</name>
        <dbReference type="ChEBI" id="CHEBI:18420"/>
    </cofactor>
    <text evidence="2">Binds 2 magnesium ions per subunit.</text>
</comment>
<feature type="binding site" evidence="2">
    <location>
        <position position="72"/>
    </location>
    <ligand>
        <name>substrate</name>
    </ligand>
</feature>
<organism evidence="3 4">
    <name type="scientific">Dysgonomonas capnocytophagoides</name>
    <dbReference type="NCBI Taxonomy" id="45254"/>
    <lineage>
        <taxon>Bacteria</taxon>
        <taxon>Pseudomonadati</taxon>
        <taxon>Bacteroidota</taxon>
        <taxon>Bacteroidia</taxon>
        <taxon>Bacteroidales</taxon>
        <taxon>Dysgonomonadaceae</taxon>
        <taxon>Dysgonomonas</taxon>
    </lineage>
</organism>
<comment type="subunit">
    <text evidence="2">Homodimer.</text>
</comment>
<feature type="binding site" evidence="2">
    <location>
        <begin position="193"/>
        <end position="195"/>
    </location>
    <ligand>
        <name>substrate</name>
    </ligand>
</feature>
<dbReference type="OrthoDB" id="4191603at2"/>
<keyword evidence="1 2" id="KW-0808">Transferase</keyword>
<feature type="active site" description="Proton acceptor" evidence="2">
    <location>
        <position position="69"/>
    </location>
</feature>
<dbReference type="EC" id="2.5.1.-" evidence="2"/>
<protein>
    <recommendedName>
        <fullName evidence="2">Isoprenyl transferase</fullName>
        <ecNumber evidence="2">2.5.1.-</ecNumber>
    </recommendedName>
</protein>
<feature type="binding site" evidence="2">
    <location>
        <position position="187"/>
    </location>
    <ligand>
        <name>substrate</name>
    </ligand>
</feature>
<feature type="binding site" evidence="2">
    <location>
        <position position="206"/>
    </location>
    <ligand>
        <name>Mg(2+)</name>
        <dbReference type="ChEBI" id="CHEBI:18420"/>
    </ligand>
</feature>
<feature type="binding site" evidence="2">
    <location>
        <position position="26"/>
    </location>
    <ligand>
        <name>substrate</name>
    </ligand>
</feature>
<accession>A0A4Y8L9Q5</accession>
<comment type="function">
    <text evidence="2">Catalyzes the condensation of isopentenyl diphosphate (IPP) with allylic pyrophosphates generating different type of terpenoids.</text>
</comment>
<dbReference type="NCBIfam" id="TIGR00055">
    <property type="entry name" value="uppS"/>
    <property type="match status" value="1"/>
</dbReference>
<dbReference type="InterPro" id="IPR018520">
    <property type="entry name" value="UPP_synth-like_CS"/>
</dbReference>
<dbReference type="EMBL" id="SOML01000002">
    <property type="protein sequence ID" value="TFD97770.1"/>
    <property type="molecule type" value="Genomic_DNA"/>
</dbReference>
<dbReference type="GO" id="GO:0000287">
    <property type="term" value="F:magnesium ion binding"/>
    <property type="evidence" value="ECO:0007669"/>
    <property type="project" value="UniProtKB-UniRule"/>
</dbReference>
<dbReference type="PANTHER" id="PTHR10291:SF0">
    <property type="entry name" value="DEHYDRODOLICHYL DIPHOSPHATE SYNTHASE 2"/>
    <property type="match status" value="1"/>
</dbReference>
<evidence type="ECO:0000313" key="3">
    <source>
        <dbReference type="EMBL" id="TFD97770.1"/>
    </source>
</evidence>
<comment type="similarity">
    <text evidence="2">Belongs to the UPP synthase family.</text>
</comment>
<dbReference type="GO" id="GO:0045547">
    <property type="term" value="F:ditrans,polycis-polyprenyl diphosphate synthase [(2E,6E)-farnesyl diphosphate specific] activity"/>
    <property type="evidence" value="ECO:0007669"/>
    <property type="project" value="TreeGrafter"/>
</dbReference>